<keyword evidence="2" id="KW-1133">Transmembrane helix</keyword>
<accession>A0A3T0S1D4</accession>
<feature type="compositionally biased region" description="Polar residues" evidence="1">
    <location>
        <begin position="98"/>
        <end position="107"/>
    </location>
</feature>
<evidence type="ECO:0000313" key="5">
    <source>
        <dbReference type="Proteomes" id="UP000285875"/>
    </source>
</evidence>
<reference evidence="5" key="1">
    <citation type="submission" date="2017-12" db="EMBL/GenBank/DDBJ databases">
        <title>Whole genome sequencing of Acidipropionibacterium jensenii strains JS279 and JS280.</title>
        <authorList>
            <person name="Deptula P."/>
            <person name="Laine P."/>
            <person name="Smolander O.-P."/>
            <person name="Paulin L."/>
            <person name="Auvinen P."/>
            <person name="Varmanen P."/>
        </authorList>
    </citation>
    <scope>NUCLEOTIDE SEQUENCE [LARGE SCALE GENOMIC DNA]</scope>
    <source>
        <strain evidence="5">JS280</strain>
    </source>
</reference>
<dbReference type="Pfam" id="PF26571">
    <property type="entry name" value="VldE"/>
    <property type="match status" value="1"/>
</dbReference>
<dbReference type="EMBL" id="CP025570">
    <property type="protein sequence ID" value="AZZ40071.1"/>
    <property type="molecule type" value="Genomic_DNA"/>
</dbReference>
<feature type="region of interest" description="Disordered" evidence="1">
    <location>
        <begin position="78"/>
        <end position="190"/>
    </location>
</feature>
<evidence type="ECO:0000259" key="3">
    <source>
        <dbReference type="Pfam" id="PF26571"/>
    </source>
</evidence>
<evidence type="ECO:0000313" key="4">
    <source>
        <dbReference type="EMBL" id="AZZ40071.1"/>
    </source>
</evidence>
<dbReference type="KEGG" id="aji:C0Z10_10285"/>
<dbReference type="RefSeq" id="WP_097799310.1">
    <property type="nucleotide sequence ID" value="NZ_CP025570.1"/>
</dbReference>
<evidence type="ECO:0000256" key="1">
    <source>
        <dbReference type="SAM" id="MobiDB-lite"/>
    </source>
</evidence>
<dbReference type="AlphaFoldDB" id="A0A3T0S1D4"/>
<feature type="compositionally biased region" description="Low complexity" evidence="1">
    <location>
        <begin position="86"/>
        <end position="97"/>
    </location>
</feature>
<evidence type="ECO:0000256" key="2">
    <source>
        <dbReference type="SAM" id="Phobius"/>
    </source>
</evidence>
<feature type="compositionally biased region" description="Basic and acidic residues" evidence="1">
    <location>
        <begin position="11"/>
        <end position="22"/>
    </location>
</feature>
<dbReference type="InterPro" id="IPR058593">
    <property type="entry name" value="ARB_07466-like_C"/>
</dbReference>
<sequence length="299" mass="30732">MSTSTPTGPRRALDESASHDLGTEASDDSLLEPLDAAPRRARPRLATRVRRRAVVGVTAVAALAVIGSGVVAGANGGSGVADRAEAPAAWTTTATPASEGSTASATPSRGERSRTGGISRSDASRPPVTTSARATEMGRLTASASPTRATTKPSATATPTRTKTTTRTKATTSPSATRTTTKAPTRSASKVSIGDTSGLAANTVAVMRAVKARYPQVSLLTAGSQDHATGHAVDIMVSGGMGDEIAAYVRANASSLGVHYIIWSQKIWNVQRSSEGWRPMSDRGSTTANHYDHVHASVS</sequence>
<feature type="compositionally biased region" description="Low complexity" evidence="1">
    <location>
        <begin position="141"/>
        <end position="190"/>
    </location>
</feature>
<dbReference type="Proteomes" id="UP000285875">
    <property type="component" value="Chromosome"/>
</dbReference>
<organism evidence="4 5">
    <name type="scientific">Acidipropionibacterium jensenii</name>
    <dbReference type="NCBI Taxonomy" id="1749"/>
    <lineage>
        <taxon>Bacteria</taxon>
        <taxon>Bacillati</taxon>
        <taxon>Actinomycetota</taxon>
        <taxon>Actinomycetes</taxon>
        <taxon>Propionibacteriales</taxon>
        <taxon>Propionibacteriaceae</taxon>
        <taxon>Acidipropionibacterium</taxon>
    </lineage>
</organism>
<feature type="domain" description="ARB-07466-like C-terminal" evidence="3">
    <location>
        <begin position="198"/>
        <end position="291"/>
    </location>
</feature>
<name>A0A3T0S1D4_9ACTN</name>
<feature type="region of interest" description="Disordered" evidence="1">
    <location>
        <begin position="278"/>
        <end position="299"/>
    </location>
</feature>
<feature type="compositionally biased region" description="Basic and acidic residues" evidence="1">
    <location>
        <begin position="290"/>
        <end position="299"/>
    </location>
</feature>
<keyword evidence="2" id="KW-0472">Membrane</keyword>
<feature type="region of interest" description="Disordered" evidence="1">
    <location>
        <begin position="1"/>
        <end position="42"/>
    </location>
</feature>
<feature type="transmembrane region" description="Helical" evidence="2">
    <location>
        <begin position="53"/>
        <end position="74"/>
    </location>
</feature>
<gene>
    <name evidence="4" type="ORF">C0Z10_10285</name>
</gene>
<proteinExistence type="predicted"/>
<keyword evidence="2" id="KW-0812">Transmembrane</keyword>
<protein>
    <recommendedName>
        <fullName evidence="3">ARB-07466-like C-terminal domain-containing protein</fullName>
    </recommendedName>
</protein>